<dbReference type="Pfam" id="PF10243">
    <property type="entry name" value="MIP-T3"/>
    <property type="match status" value="1"/>
</dbReference>
<keyword evidence="12" id="KW-1185">Reference proteome</keyword>
<proteinExistence type="inferred from homology"/>
<keyword evidence="3" id="KW-0963">Cytoplasm</keyword>
<name>A0A1I7XER9_HETBA</name>
<feature type="compositionally biased region" description="Basic and acidic residues" evidence="10">
    <location>
        <begin position="156"/>
        <end position="196"/>
    </location>
</feature>
<dbReference type="GO" id="GO:0008017">
    <property type="term" value="F:microtubule binding"/>
    <property type="evidence" value="ECO:0007669"/>
    <property type="project" value="InterPro"/>
</dbReference>
<dbReference type="GO" id="GO:0070507">
    <property type="term" value="P:regulation of microtubule cytoskeleton organization"/>
    <property type="evidence" value="ECO:0007669"/>
    <property type="project" value="TreeGrafter"/>
</dbReference>
<keyword evidence="5 9" id="KW-0175">Coiled coil</keyword>
<dbReference type="GO" id="GO:0030992">
    <property type="term" value="C:intraciliary transport particle B"/>
    <property type="evidence" value="ECO:0007669"/>
    <property type="project" value="TreeGrafter"/>
</dbReference>
<dbReference type="GO" id="GO:0005930">
    <property type="term" value="C:axoneme"/>
    <property type="evidence" value="ECO:0007669"/>
    <property type="project" value="UniProtKB-SubCell"/>
</dbReference>
<feature type="domain" description="TRAF3-interacting protein 1 N-terminal" evidence="11">
    <location>
        <begin position="30"/>
        <end position="136"/>
    </location>
</feature>
<evidence type="ECO:0000256" key="5">
    <source>
        <dbReference type="ARBA" id="ARBA00023054"/>
    </source>
</evidence>
<sequence length="366" mass="41668">MSHGTIINRLLLYYILPKRYKENNSMVDSEQTRAAFADLIDKPPLTDQLLSRPPFKFILDVVSATITKTGYLKDKFTKDELNPNRFTDKSTKMEFLDKLIEALNDDSLTTVKSAKIVAGKEPEQTNLLLRKLALSARSYKEENNNTKQMKQISSNSKEKSSSKRDKSKESKSGDKERKTHREEGKKSTKEKKESGRSGKKSKSKEKDHNSNIVEIASENLIENAPKLTESSSNIDEGFGEASITQVDSPTNIDDSLSPVKTDDSGLSELVESPRPPPPEEREQMISGQTVHFCTYLRNYRWKFYRKRYKRLLVLPTLCLAYLILHKLSNLLSQLDDEVRDVRETLTAVKARIASNNDKIRLMLSGM</sequence>
<evidence type="ECO:0000256" key="10">
    <source>
        <dbReference type="SAM" id="MobiDB-lite"/>
    </source>
</evidence>
<evidence type="ECO:0000256" key="2">
    <source>
        <dbReference type="ARBA" id="ARBA00004430"/>
    </source>
</evidence>
<keyword evidence="7" id="KW-0966">Cell projection</keyword>
<feature type="coiled-coil region" evidence="9">
    <location>
        <begin position="324"/>
        <end position="351"/>
    </location>
</feature>
<dbReference type="InterPro" id="IPR042576">
    <property type="entry name" value="TRAF3IP1_N_sf"/>
</dbReference>
<evidence type="ECO:0000256" key="9">
    <source>
        <dbReference type="SAM" id="Coils"/>
    </source>
</evidence>
<evidence type="ECO:0000256" key="6">
    <source>
        <dbReference type="ARBA" id="ARBA00023212"/>
    </source>
</evidence>
<organism evidence="12 13">
    <name type="scientific">Heterorhabditis bacteriophora</name>
    <name type="common">Entomopathogenic nematode worm</name>
    <dbReference type="NCBI Taxonomy" id="37862"/>
    <lineage>
        <taxon>Eukaryota</taxon>
        <taxon>Metazoa</taxon>
        <taxon>Ecdysozoa</taxon>
        <taxon>Nematoda</taxon>
        <taxon>Chromadorea</taxon>
        <taxon>Rhabditida</taxon>
        <taxon>Rhabditina</taxon>
        <taxon>Rhabditomorpha</taxon>
        <taxon>Strongyloidea</taxon>
        <taxon>Heterorhabditidae</taxon>
        <taxon>Heterorhabditis</taxon>
    </lineage>
</organism>
<evidence type="ECO:0000256" key="1">
    <source>
        <dbReference type="ARBA" id="ARBA00004120"/>
    </source>
</evidence>
<dbReference type="AlphaFoldDB" id="A0A1I7XER9"/>
<dbReference type="GO" id="GO:0060271">
    <property type="term" value="P:cilium assembly"/>
    <property type="evidence" value="ECO:0007669"/>
    <property type="project" value="TreeGrafter"/>
</dbReference>
<dbReference type="InterPro" id="IPR018799">
    <property type="entry name" value="TRAF3IP1"/>
</dbReference>
<evidence type="ECO:0000256" key="3">
    <source>
        <dbReference type="ARBA" id="ARBA00022490"/>
    </source>
</evidence>
<feature type="region of interest" description="Disordered" evidence="10">
    <location>
        <begin position="241"/>
        <end position="282"/>
    </location>
</feature>
<evidence type="ECO:0000313" key="12">
    <source>
        <dbReference type="Proteomes" id="UP000095283"/>
    </source>
</evidence>
<evidence type="ECO:0000256" key="8">
    <source>
        <dbReference type="ARBA" id="ARBA00043971"/>
    </source>
</evidence>
<accession>A0A1I7XER9</accession>
<dbReference type="PANTHER" id="PTHR31363">
    <property type="entry name" value="TRAF3-INTERACTING PROTEIN 1"/>
    <property type="match status" value="1"/>
</dbReference>
<evidence type="ECO:0000256" key="7">
    <source>
        <dbReference type="ARBA" id="ARBA00023273"/>
    </source>
</evidence>
<comment type="subcellular location">
    <subcellularLocation>
        <location evidence="2">Cytoplasm</location>
        <location evidence="2">Cytoskeleton</location>
        <location evidence="2">Cilium axoneme</location>
    </subcellularLocation>
    <subcellularLocation>
        <location evidence="1">Cytoplasm</location>
        <location evidence="1">Cytoskeleton</location>
        <location evidence="1">Cilium basal body</location>
    </subcellularLocation>
</comment>
<protein>
    <submittedName>
        <fullName evidence="13">MIP-T3 domain-containing protein</fullName>
    </submittedName>
</protein>
<dbReference type="GO" id="GO:0042073">
    <property type="term" value="P:intraciliary transport"/>
    <property type="evidence" value="ECO:0007669"/>
    <property type="project" value="TreeGrafter"/>
</dbReference>
<evidence type="ECO:0000259" key="11">
    <source>
        <dbReference type="Pfam" id="PF10243"/>
    </source>
</evidence>
<keyword evidence="6" id="KW-0206">Cytoskeleton</keyword>
<feature type="compositionally biased region" description="Polar residues" evidence="10">
    <location>
        <begin position="242"/>
        <end position="254"/>
    </location>
</feature>
<evidence type="ECO:0000313" key="13">
    <source>
        <dbReference type="WBParaSite" id="Hba_15833"/>
    </source>
</evidence>
<dbReference type="Gene3D" id="1.10.418.50">
    <property type="entry name" value="Microtubule-binding protein MIP-T3"/>
    <property type="match status" value="1"/>
</dbReference>
<reference evidence="13" key="1">
    <citation type="submission" date="2016-11" db="UniProtKB">
        <authorList>
            <consortium name="WormBaseParasite"/>
        </authorList>
    </citation>
    <scope>IDENTIFICATION</scope>
</reference>
<evidence type="ECO:0000256" key="4">
    <source>
        <dbReference type="ARBA" id="ARBA00022794"/>
    </source>
</evidence>
<dbReference type="Proteomes" id="UP000095283">
    <property type="component" value="Unplaced"/>
</dbReference>
<keyword evidence="4" id="KW-0970">Cilium biogenesis/degradation</keyword>
<feature type="region of interest" description="Disordered" evidence="10">
    <location>
        <begin position="139"/>
        <end position="218"/>
    </location>
</feature>
<dbReference type="PANTHER" id="PTHR31363:SF0">
    <property type="entry name" value="TRAF3-INTERACTING PROTEIN 1"/>
    <property type="match status" value="1"/>
</dbReference>
<dbReference type="GO" id="GO:0036064">
    <property type="term" value="C:ciliary basal body"/>
    <property type="evidence" value="ECO:0007669"/>
    <property type="project" value="TreeGrafter"/>
</dbReference>
<dbReference type="WBParaSite" id="Hba_15833">
    <property type="protein sequence ID" value="Hba_15833"/>
    <property type="gene ID" value="Hba_15833"/>
</dbReference>
<comment type="similarity">
    <text evidence="8">Belongs to the TRAF3IP1 family.</text>
</comment>
<dbReference type="InterPro" id="IPR040468">
    <property type="entry name" value="TRAF3IP1_N"/>
</dbReference>